<evidence type="ECO:0000256" key="4">
    <source>
        <dbReference type="ARBA" id="ARBA00022475"/>
    </source>
</evidence>
<name>A0A2I1I4F5_9ACTO</name>
<feature type="domain" description="ABC transmembrane type-1" evidence="10">
    <location>
        <begin position="73"/>
        <end position="265"/>
    </location>
</feature>
<evidence type="ECO:0000313" key="11">
    <source>
        <dbReference type="EMBL" id="PKY65971.1"/>
    </source>
</evidence>
<accession>A0A2I1I4F5</accession>
<dbReference type="InterPro" id="IPR010065">
    <property type="entry name" value="AA_ABC_transptr_permease_3TM"/>
</dbReference>
<dbReference type="RefSeq" id="WP_040318460.1">
    <property type="nucleotide sequence ID" value="NZ_JBCOMK010000038.1"/>
</dbReference>
<dbReference type="PROSITE" id="PS50928">
    <property type="entry name" value="ABC_TM1"/>
    <property type="match status" value="1"/>
</dbReference>
<evidence type="ECO:0000256" key="3">
    <source>
        <dbReference type="ARBA" id="ARBA00022448"/>
    </source>
</evidence>
<dbReference type="SUPFAM" id="SSF161098">
    <property type="entry name" value="MetI-like"/>
    <property type="match status" value="1"/>
</dbReference>
<feature type="transmembrane region" description="Helical" evidence="9">
    <location>
        <begin position="77"/>
        <end position="97"/>
    </location>
</feature>
<keyword evidence="4" id="KW-1003">Cell membrane</keyword>
<proteinExistence type="inferred from homology"/>
<comment type="similarity">
    <text evidence="2">Belongs to the binding-protein-dependent transport system permease family. HisMQ subfamily.</text>
</comment>
<evidence type="ECO:0000256" key="1">
    <source>
        <dbReference type="ARBA" id="ARBA00004651"/>
    </source>
</evidence>
<dbReference type="EMBL" id="PKKJ01000009">
    <property type="protein sequence ID" value="PKY65971.1"/>
    <property type="molecule type" value="Genomic_DNA"/>
</dbReference>
<feature type="transmembrane region" description="Helical" evidence="9">
    <location>
        <begin position="244"/>
        <end position="265"/>
    </location>
</feature>
<dbReference type="Gene3D" id="1.10.3720.10">
    <property type="entry name" value="MetI-like"/>
    <property type="match status" value="1"/>
</dbReference>
<dbReference type="CDD" id="cd06261">
    <property type="entry name" value="TM_PBP2"/>
    <property type="match status" value="1"/>
</dbReference>
<reference evidence="11 12" key="1">
    <citation type="submission" date="2017-12" db="EMBL/GenBank/DDBJ databases">
        <title>Phylogenetic diversity of female urinary microbiome.</title>
        <authorList>
            <person name="Thomas-White K."/>
            <person name="Wolfe A.J."/>
        </authorList>
    </citation>
    <scope>NUCLEOTIDE SEQUENCE [LARGE SCALE GENOMIC DNA]</scope>
    <source>
        <strain evidence="11 12">UMB0250</strain>
    </source>
</reference>
<evidence type="ECO:0000256" key="9">
    <source>
        <dbReference type="RuleBase" id="RU363032"/>
    </source>
</evidence>
<evidence type="ECO:0000256" key="7">
    <source>
        <dbReference type="ARBA" id="ARBA00022989"/>
    </source>
</evidence>
<feature type="transmembrane region" description="Helical" evidence="9">
    <location>
        <begin position="144"/>
        <end position="163"/>
    </location>
</feature>
<organism evidence="11 12">
    <name type="scientific">Schaalia turicensis</name>
    <dbReference type="NCBI Taxonomy" id="131111"/>
    <lineage>
        <taxon>Bacteria</taxon>
        <taxon>Bacillati</taxon>
        <taxon>Actinomycetota</taxon>
        <taxon>Actinomycetes</taxon>
        <taxon>Actinomycetales</taxon>
        <taxon>Actinomycetaceae</taxon>
        <taxon>Schaalia</taxon>
    </lineage>
</organism>
<dbReference type="PANTHER" id="PTHR30614">
    <property type="entry name" value="MEMBRANE COMPONENT OF AMINO ACID ABC TRANSPORTER"/>
    <property type="match status" value="1"/>
</dbReference>
<keyword evidence="8 9" id="KW-0472">Membrane</keyword>
<evidence type="ECO:0000259" key="10">
    <source>
        <dbReference type="PROSITE" id="PS50928"/>
    </source>
</evidence>
<feature type="transmembrane region" description="Helical" evidence="9">
    <location>
        <begin position="118"/>
        <end position="138"/>
    </location>
</feature>
<dbReference type="PANTHER" id="PTHR30614:SF20">
    <property type="entry name" value="GLUTAMINE TRANSPORT SYSTEM PERMEASE PROTEIN GLNP"/>
    <property type="match status" value="1"/>
</dbReference>
<dbReference type="AlphaFoldDB" id="A0A2I1I4F5"/>
<keyword evidence="6" id="KW-0029">Amino-acid transport</keyword>
<dbReference type="Pfam" id="PF00528">
    <property type="entry name" value="BPD_transp_1"/>
    <property type="match status" value="1"/>
</dbReference>
<dbReference type="NCBIfam" id="TIGR01726">
    <property type="entry name" value="HEQRo_perm_3TM"/>
    <property type="match status" value="1"/>
</dbReference>
<sequence>MAGLPVSDVELGRRAYRRKRATRSILISMASTLVFALVMWFVITRSPGWERTQETFFSGEHFIKALPQVAEGLWLNIRILLVSVIGVAFFATLLAAARTLGGPIFFPVRFLAAAYTDIFRGVPFLVVLYLIGFGIPALNPTTRIPVAFLGTVALILTYTSYVAEVLRAGLESVHPSQRYAARSLGLTHGQTLRHIIVPQAIRKVTPALMNDFISMQKDVGLISVLGAVDAIRGAQIYQAMTYNFTSYVVAGLLFIVMSFPFIRLSDWYTARLRQREQMEGTV</sequence>
<protein>
    <submittedName>
        <fullName evidence="11">Amino acid ABC transporter permease</fullName>
    </submittedName>
</protein>
<gene>
    <name evidence="11" type="ORF">CYJ25_06795</name>
</gene>
<dbReference type="InterPro" id="IPR043429">
    <property type="entry name" value="ArtM/GltK/GlnP/TcyL/YhdX-like"/>
</dbReference>
<evidence type="ECO:0000256" key="8">
    <source>
        <dbReference type="ARBA" id="ARBA00023136"/>
    </source>
</evidence>
<dbReference type="GO" id="GO:0043190">
    <property type="term" value="C:ATP-binding cassette (ABC) transporter complex"/>
    <property type="evidence" value="ECO:0007669"/>
    <property type="project" value="InterPro"/>
</dbReference>
<dbReference type="InterPro" id="IPR035906">
    <property type="entry name" value="MetI-like_sf"/>
</dbReference>
<dbReference type="GO" id="GO:0006865">
    <property type="term" value="P:amino acid transport"/>
    <property type="evidence" value="ECO:0007669"/>
    <property type="project" value="UniProtKB-KW"/>
</dbReference>
<evidence type="ECO:0000256" key="2">
    <source>
        <dbReference type="ARBA" id="ARBA00010072"/>
    </source>
</evidence>
<dbReference type="GO" id="GO:0022857">
    <property type="term" value="F:transmembrane transporter activity"/>
    <property type="evidence" value="ECO:0007669"/>
    <property type="project" value="InterPro"/>
</dbReference>
<evidence type="ECO:0000256" key="5">
    <source>
        <dbReference type="ARBA" id="ARBA00022692"/>
    </source>
</evidence>
<dbReference type="InterPro" id="IPR000515">
    <property type="entry name" value="MetI-like"/>
</dbReference>
<comment type="subcellular location">
    <subcellularLocation>
        <location evidence="1 9">Cell membrane</location>
        <topology evidence="1 9">Multi-pass membrane protein</topology>
    </subcellularLocation>
</comment>
<keyword evidence="3 9" id="KW-0813">Transport</keyword>
<evidence type="ECO:0000313" key="12">
    <source>
        <dbReference type="Proteomes" id="UP000234545"/>
    </source>
</evidence>
<keyword evidence="7 9" id="KW-1133">Transmembrane helix</keyword>
<evidence type="ECO:0000256" key="6">
    <source>
        <dbReference type="ARBA" id="ARBA00022970"/>
    </source>
</evidence>
<comment type="caution">
    <text evidence="11">The sequence shown here is derived from an EMBL/GenBank/DDBJ whole genome shotgun (WGS) entry which is preliminary data.</text>
</comment>
<keyword evidence="5 9" id="KW-0812">Transmembrane</keyword>
<dbReference type="OrthoDB" id="9814902at2"/>
<feature type="transmembrane region" description="Helical" evidence="9">
    <location>
        <begin position="21"/>
        <end position="43"/>
    </location>
</feature>
<dbReference type="Proteomes" id="UP000234545">
    <property type="component" value="Unassembled WGS sequence"/>
</dbReference>